<reference evidence="1" key="1">
    <citation type="submission" date="2022-10" db="EMBL/GenBank/DDBJ databases">
        <authorList>
            <person name="Yue Y."/>
        </authorList>
    </citation>
    <scope>NUCLEOTIDE SEQUENCE</scope>
    <source>
        <strain evidence="1">Z654</strain>
    </source>
</reference>
<dbReference type="Proteomes" id="UP001208041">
    <property type="component" value="Unassembled WGS sequence"/>
</dbReference>
<dbReference type="AlphaFoldDB" id="A0AAE3J130"/>
<organism evidence="1 2">
    <name type="scientific">Halocynthiibacter halioticoli</name>
    <dbReference type="NCBI Taxonomy" id="2986804"/>
    <lineage>
        <taxon>Bacteria</taxon>
        <taxon>Pseudomonadati</taxon>
        <taxon>Pseudomonadota</taxon>
        <taxon>Alphaproteobacteria</taxon>
        <taxon>Rhodobacterales</taxon>
        <taxon>Paracoccaceae</taxon>
        <taxon>Halocynthiibacter</taxon>
    </lineage>
</organism>
<dbReference type="EMBL" id="JAOYFC010000002">
    <property type="protein sequence ID" value="MCV6825409.1"/>
    <property type="molecule type" value="Genomic_DNA"/>
</dbReference>
<comment type="caution">
    <text evidence="1">The sequence shown here is derived from an EMBL/GenBank/DDBJ whole genome shotgun (WGS) entry which is preliminary data.</text>
</comment>
<protein>
    <recommendedName>
        <fullName evidence="3">Sulfotransferase family protein</fullName>
    </recommendedName>
</protein>
<evidence type="ECO:0000313" key="1">
    <source>
        <dbReference type="EMBL" id="MCV6825409.1"/>
    </source>
</evidence>
<evidence type="ECO:0008006" key="3">
    <source>
        <dbReference type="Google" id="ProtNLM"/>
    </source>
</evidence>
<accession>A0AAE3J130</accession>
<keyword evidence="2" id="KW-1185">Reference proteome</keyword>
<sequence>MAIVSFENNFIFVKTKKVAGTSVEGLLRTFCGSRDIITPFTPRDEVEQIDRGLPPQNYAKVRENELKFNDLIADGHLEDAIDFLGKMPKKLNNHARAKKLKAFVGSEFWQNSFTFSIERHPYSFIASKLNFNTRNYNSCTDTISKQPNLSQKLQAKIDAGILPNMGNSSWYRDEDGAILVDRVLLYENLEEELTEVLQRLGLEASAVESMPEFKSLRRFTVDDAKAIFTENQLECIYNAFRETFDTFGYES</sequence>
<evidence type="ECO:0000313" key="2">
    <source>
        <dbReference type="Proteomes" id="UP001208041"/>
    </source>
</evidence>
<dbReference type="InterPro" id="IPR027417">
    <property type="entry name" value="P-loop_NTPase"/>
</dbReference>
<gene>
    <name evidence="1" type="ORF">OH136_12675</name>
</gene>
<proteinExistence type="predicted"/>
<name>A0AAE3J130_9RHOB</name>
<dbReference type="SUPFAM" id="SSF52540">
    <property type="entry name" value="P-loop containing nucleoside triphosphate hydrolases"/>
    <property type="match status" value="1"/>
</dbReference>